<dbReference type="STRING" id="63737.Npun_F2611"/>
<reference evidence="1 2" key="2">
    <citation type="journal article" date="2013" name="Plant Physiol.">
        <title>A Nostoc punctiforme Sugar Transporter Necessary to Establish a Cyanobacterium-Plant Symbiosis.</title>
        <authorList>
            <person name="Ekman M."/>
            <person name="Picossi S."/>
            <person name="Campbell E.L."/>
            <person name="Meeks J.C."/>
            <person name="Flores E."/>
        </authorList>
    </citation>
    <scope>NUCLEOTIDE SEQUENCE [LARGE SCALE GENOMIC DNA]</scope>
    <source>
        <strain evidence="2">ATCC 29133 / PCC 73102</strain>
    </source>
</reference>
<dbReference type="EMBL" id="CP001037">
    <property type="protein sequence ID" value="ACC81165.1"/>
    <property type="molecule type" value="Genomic_DNA"/>
</dbReference>
<dbReference type="Proteomes" id="UP000001191">
    <property type="component" value="Chromosome"/>
</dbReference>
<evidence type="ECO:0000313" key="2">
    <source>
        <dbReference type="Proteomes" id="UP000001191"/>
    </source>
</evidence>
<keyword evidence="2" id="KW-1185">Reference proteome</keyword>
<dbReference type="InterPro" id="IPR009279">
    <property type="entry name" value="Portal_Mu"/>
</dbReference>
<accession>B2ITD4</accession>
<dbReference type="EnsemblBacteria" id="ACC81165">
    <property type="protein sequence ID" value="ACC81165"/>
    <property type="gene ID" value="Npun_F2611"/>
</dbReference>
<protein>
    <recommendedName>
        <fullName evidence="3">Portal protein</fullName>
    </recommendedName>
</protein>
<dbReference type="RefSeq" id="WP_012409159.1">
    <property type="nucleotide sequence ID" value="NC_010628.1"/>
</dbReference>
<gene>
    <name evidence="1" type="ordered locus">Npun_F2611</name>
</gene>
<organism evidence="1 2">
    <name type="scientific">Nostoc punctiforme (strain ATCC 29133 / PCC 73102)</name>
    <dbReference type="NCBI Taxonomy" id="63737"/>
    <lineage>
        <taxon>Bacteria</taxon>
        <taxon>Bacillati</taxon>
        <taxon>Cyanobacteriota</taxon>
        <taxon>Cyanophyceae</taxon>
        <taxon>Nostocales</taxon>
        <taxon>Nostocaceae</taxon>
        <taxon>Nostoc</taxon>
    </lineage>
</organism>
<name>B2ITD4_NOSP7</name>
<evidence type="ECO:0000313" key="1">
    <source>
        <dbReference type="EMBL" id="ACC81165.1"/>
    </source>
</evidence>
<dbReference type="Pfam" id="PF06074">
    <property type="entry name" value="Portal_Mu"/>
    <property type="match status" value="1"/>
</dbReference>
<dbReference type="HOGENOM" id="CLU_605260_0_0_3"/>
<proteinExistence type="predicted"/>
<dbReference type="AlphaFoldDB" id="B2ITD4"/>
<dbReference type="OrthoDB" id="9818263at2"/>
<reference evidence="2" key="1">
    <citation type="submission" date="2008-04" db="EMBL/GenBank/DDBJ databases">
        <title>Complete sequence of chromosome of Nostoc punctiforme ATCC 29133.</title>
        <authorList>
            <consortium name="US DOE Joint Genome Institute"/>
            <person name="Copeland A."/>
            <person name="Lucas S."/>
            <person name="Lapidus A."/>
            <person name="Glavina del Rio T."/>
            <person name="Dalin E."/>
            <person name="Tice H."/>
            <person name="Pitluck S."/>
            <person name="Chain P."/>
            <person name="Malfatti S."/>
            <person name="Shin M."/>
            <person name="Vergez L."/>
            <person name="Schmutz J."/>
            <person name="Larimer F."/>
            <person name="Land M."/>
            <person name="Hauser L."/>
            <person name="Kyrpides N."/>
            <person name="Kim E."/>
            <person name="Meeks J.C."/>
            <person name="Elhai J."/>
            <person name="Campbell E.L."/>
            <person name="Thiel T."/>
            <person name="Longmire J."/>
            <person name="Potts M."/>
            <person name="Atlas R."/>
        </authorList>
    </citation>
    <scope>NUCLEOTIDE SEQUENCE [LARGE SCALE GENOMIC DNA]</scope>
    <source>
        <strain evidence="2">ATCC 29133 / PCC 73102</strain>
    </source>
</reference>
<evidence type="ECO:0008006" key="3">
    <source>
        <dbReference type="Google" id="ProtNLM"/>
    </source>
</evidence>
<sequence>MTTIENSSKLIPLYATELAPWLDELDTDFVRELPETGETYTLEDLIKMIKICVVNKAAINLKTMRAAAAVGLYSHNDPTPYPTATGPQTIQEWMRGNFDSMKGSLPAVVRKMIKQAYSLGTSCGEIRWYKRKTSLGSEWRLKSIPVLNPLRYSFAGVKGRVDRIIYRPLHDSSKAIPYAKLLHIYSPSLEEPEDPRGDPAAASALPFYKSRQIMYKQWTQAGQRQATGFTIIKAPSEKTVTILGSNGLPLRNDDGTIKTQPALYAAVSSAKNIENGSVFGTDKENDVINVPGGGGEGFFNLSLTHYEKMIFYAYGVPSTIFNDTASGIGNSGINAGHRLILDTQIEDIVNDLRDELLEKIVRPLLMANFGPKFEDNLGEFKSDKFLDPSLAATRVSNLTIAMSSGTIDANDLEATNRLREDLGLSPFTKEQFDQQQLAKLLAQQEQQYGEGY</sequence>
<dbReference type="KEGG" id="npu:Npun_F2611"/>